<dbReference type="Pfam" id="PF13561">
    <property type="entry name" value="adh_short_C2"/>
    <property type="match status" value="1"/>
</dbReference>
<dbReference type="PANTHER" id="PTHR44115:SF3">
    <property type="entry name" value="3-OXOACYL-[ACYL-CARRIER-PROTEIN] REDUCTASE-RELATED"/>
    <property type="match status" value="1"/>
</dbReference>
<dbReference type="AlphaFoldDB" id="O17574"/>
<dbReference type="InParanoid" id="O17574"/>
<dbReference type="InterPro" id="IPR002347">
    <property type="entry name" value="SDR_fam"/>
</dbReference>
<dbReference type="Gene3D" id="3.40.50.720">
    <property type="entry name" value="NAD(P)-binding Rossmann-like Domain"/>
    <property type="match status" value="1"/>
</dbReference>
<dbReference type="PaxDb" id="6239-C06B8.3"/>
<dbReference type="STRING" id="6239.C06B8.3.1"/>
<dbReference type="WormBase" id="C06B8.3">
    <property type="protein sequence ID" value="CE42346"/>
    <property type="gene ID" value="WBGene00007369"/>
</dbReference>
<dbReference type="OMA" id="RANTINP"/>
<dbReference type="Bgee" id="WBGene00007369">
    <property type="expression patterns" value="Expressed in adult organism"/>
</dbReference>
<gene>
    <name evidence="1 3" type="ORF">C06B8.3</name>
    <name evidence="1" type="ORF">CELE_C06B8.3</name>
</gene>
<dbReference type="Proteomes" id="UP000001940">
    <property type="component" value="Chromosome V"/>
</dbReference>
<evidence type="ECO:0000313" key="3">
    <source>
        <dbReference type="WormBase" id="C06B8.3"/>
    </source>
</evidence>
<dbReference type="CTD" id="182298"/>
<dbReference type="EMBL" id="BX284605">
    <property type="protein sequence ID" value="CAB03851.2"/>
    <property type="molecule type" value="Genomic_DNA"/>
</dbReference>
<dbReference type="PRINTS" id="PR00081">
    <property type="entry name" value="GDHRDH"/>
</dbReference>
<proteinExistence type="predicted"/>
<dbReference type="RefSeq" id="NP_506855.2">
    <property type="nucleotide sequence ID" value="NM_074454.2"/>
</dbReference>
<dbReference type="OrthoDB" id="47007at2759"/>
<dbReference type="AGR" id="WB:WBGene00007369"/>
<evidence type="ECO:0000313" key="2">
    <source>
        <dbReference type="Proteomes" id="UP000001940"/>
    </source>
</evidence>
<dbReference type="HOGENOM" id="CLU_010194_47_5_1"/>
<dbReference type="UCSC" id="C06B8.3">
    <property type="organism name" value="c. elegans"/>
</dbReference>
<dbReference type="eggNOG" id="KOG0725">
    <property type="taxonomic scope" value="Eukaryota"/>
</dbReference>
<dbReference type="SUPFAM" id="SSF51735">
    <property type="entry name" value="NAD(P)-binding Rossmann-fold domains"/>
    <property type="match status" value="1"/>
</dbReference>
<dbReference type="PANTHER" id="PTHR44115">
    <property type="entry name" value="PROTEIN CBG09704"/>
    <property type="match status" value="1"/>
</dbReference>
<protein>
    <submittedName>
        <fullName evidence="1">DeHydrogenases, Short chain</fullName>
    </submittedName>
</protein>
<keyword evidence="2" id="KW-1185">Reference proteome</keyword>
<dbReference type="SMR" id="O17574"/>
<dbReference type="InterPro" id="IPR036291">
    <property type="entry name" value="NAD(P)-bd_dom_sf"/>
</dbReference>
<dbReference type="KEGG" id="cel:CELE_C06B8.3"/>
<reference evidence="1 2" key="1">
    <citation type="journal article" date="1998" name="Science">
        <title>Genome sequence of the nematode C. elegans: a platform for investigating biology.</title>
        <authorList>
            <consortium name="The C. elegans sequencing consortium"/>
            <person name="Sulson J.E."/>
            <person name="Waterston R."/>
        </authorList>
    </citation>
    <scope>NUCLEOTIDE SEQUENCE [LARGE SCALE GENOMIC DNA]</scope>
    <source>
        <strain evidence="1 2">Bristol N2</strain>
    </source>
</reference>
<dbReference type="FunCoup" id="O17574">
    <property type="interactions" value="19"/>
</dbReference>
<evidence type="ECO:0000313" key="1">
    <source>
        <dbReference type="EMBL" id="CAB03851.2"/>
    </source>
</evidence>
<organism evidence="1 2">
    <name type="scientific">Caenorhabditis elegans</name>
    <dbReference type="NCBI Taxonomy" id="6239"/>
    <lineage>
        <taxon>Eukaryota</taxon>
        <taxon>Metazoa</taxon>
        <taxon>Ecdysozoa</taxon>
        <taxon>Nematoda</taxon>
        <taxon>Chromadorea</taxon>
        <taxon>Rhabditida</taxon>
        <taxon>Rhabditina</taxon>
        <taxon>Rhabditomorpha</taxon>
        <taxon>Rhabditoidea</taxon>
        <taxon>Rhabditidae</taxon>
        <taxon>Peloderinae</taxon>
        <taxon>Caenorhabditis</taxon>
    </lineage>
</organism>
<dbReference type="GeneID" id="182298"/>
<accession>O17574</accession>
<dbReference type="PhylomeDB" id="O17574"/>
<name>O17574_CAEEL</name>
<sequence length="162" mass="17414">MQINMRSVITLVQKAKEHLIKTKGEIINVSSIASGPHGDSQMTYYGMSKADLNHFTRSSAISLIQHGVRVNSVSPGFTLTGFGDAMGFPPGALEKVIKHYASHKECIPSGVVARPGDIAQIILFLADRTMSSYIIGQSIIADGGSSLVMGMQAHDMLEILKQ</sequence>